<evidence type="ECO:0000256" key="1">
    <source>
        <dbReference type="SAM" id="MobiDB-lite"/>
    </source>
</evidence>
<protein>
    <submittedName>
        <fullName evidence="2">Uncharacterized protein</fullName>
    </submittedName>
</protein>
<name>A0AAV3ZY62_9GAST</name>
<sequence length="110" mass="12328">MQRFSHFKPVGSSLDLDFVDLTCFTKVKISYRQSNKPPTWKALIPVPSQPHRRSARVSMHYAPPETPGTFVELPARPGTEAHQEPTSSFPAPPDQRCPQGLSDQLIDCQL</sequence>
<accession>A0AAV3ZY62</accession>
<reference evidence="2 3" key="1">
    <citation type="journal article" date="2021" name="Elife">
        <title>Chloroplast acquisition without the gene transfer in kleptoplastic sea slugs, Plakobranchus ocellatus.</title>
        <authorList>
            <person name="Maeda T."/>
            <person name="Takahashi S."/>
            <person name="Yoshida T."/>
            <person name="Shimamura S."/>
            <person name="Takaki Y."/>
            <person name="Nagai Y."/>
            <person name="Toyoda A."/>
            <person name="Suzuki Y."/>
            <person name="Arimoto A."/>
            <person name="Ishii H."/>
            <person name="Satoh N."/>
            <person name="Nishiyama T."/>
            <person name="Hasebe M."/>
            <person name="Maruyama T."/>
            <person name="Minagawa J."/>
            <person name="Obokata J."/>
            <person name="Shigenobu S."/>
        </authorList>
    </citation>
    <scope>NUCLEOTIDE SEQUENCE [LARGE SCALE GENOMIC DNA]</scope>
</reference>
<dbReference type="EMBL" id="BLXT01003032">
    <property type="protein sequence ID" value="GFO00140.1"/>
    <property type="molecule type" value="Genomic_DNA"/>
</dbReference>
<gene>
    <name evidence="2" type="ORF">PoB_002664500</name>
</gene>
<organism evidence="2 3">
    <name type="scientific">Plakobranchus ocellatus</name>
    <dbReference type="NCBI Taxonomy" id="259542"/>
    <lineage>
        <taxon>Eukaryota</taxon>
        <taxon>Metazoa</taxon>
        <taxon>Spiralia</taxon>
        <taxon>Lophotrochozoa</taxon>
        <taxon>Mollusca</taxon>
        <taxon>Gastropoda</taxon>
        <taxon>Heterobranchia</taxon>
        <taxon>Euthyneura</taxon>
        <taxon>Panpulmonata</taxon>
        <taxon>Sacoglossa</taxon>
        <taxon>Placobranchoidea</taxon>
        <taxon>Plakobranchidae</taxon>
        <taxon>Plakobranchus</taxon>
    </lineage>
</organism>
<feature type="region of interest" description="Disordered" evidence="1">
    <location>
        <begin position="42"/>
        <end position="110"/>
    </location>
</feature>
<comment type="caution">
    <text evidence="2">The sequence shown here is derived from an EMBL/GenBank/DDBJ whole genome shotgun (WGS) entry which is preliminary data.</text>
</comment>
<evidence type="ECO:0000313" key="2">
    <source>
        <dbReference type="EMBL" id="GFO00140.1"/>
    </source>
</evidence>
<keyword evidence="3" id="KW-1185">Reference proteome</keyword>
<dbReference type="AlphaFoldDB" id="A0AAV3ZY62"/>
<evidence type="ECO:0000313" key="3">
    <source>
        <dbReference type="Proteomes" id="UP000735302"/>
    </source>
</evidence>
<proteinExistence type="predicted"/>
<dbReference type="Proteomes" id="UP000735302">
    <property type="component" value="Unassembled WGS sequence"/>
</dbReference>